<proteinExistence type="predicted"/>
<evidence type="ECO:0000313" key="2">
    <source>
        <dbReference type="Proteomes" id="UP001234297"/>
    </source>
</evidence>
<dbReference type="EMBL" id="CM056810">
    <property type="protein sequence ID" value="KAJ8645153.1"/>
    <property type="molecule type" value="Genomic_DNA"/>
</dbReference>
<comment type="caution">
    <text evidence="1">The sequence shown here is derived from an EMBL/GenBank/DDBJ whole genome shotgun (WGS) entry which is preliminary data.</text>
</comment>
<gene>
    <name evidence="1" type="ORF">MRB53_006901</name>
</gene>
<sequence>MVRRFLEQNKVVLSFSLKRWSLPPSHFPLQAPSQVKELKQEESKADLLLNGAVFQPFKLKGEEKTHLRLPEVYERPARPRYLVVLGDDPETKEERGKNLLNKRPKTLFKYYANGSRWWDCDMEGVDSEEVGYVNT</sequence>
<dbReference type="Proteomes" id="UP001234297">
    <property type="component" value="Chromosome 2"/>
</dbReference>
<keyword evidence="2" id="KW-1185">Reference proteome</keyword>
<reference evidence="1 2" key="1">
    <citation type="journal article" date="2022" name="Hortic Res">
        <title>A haplotype resolved chromosomal level avocado genome allows analysis of novel avocado genes.</title>
        <authorList>
            <person name="Nath O."/>
            <person name="Fletcher S.J."/>
            <person name="Hayward A."/>
            <person name="Shaw L.M."/>
            <person name="Masouleh A.K."/>
            <person name="Furtado A."/>
            <person name="Henry R.J."/>
            <person name="Mitter N."/>
        </authorList>
    </citation>
    <scope>NUCLEOTIDE SEQUENCE [LARGE SCALE GENOMIC DNA]</scope>
    <source>
        <strain evidence="2">cv. Hass</strain>
    </source>
</reference>
<name>A0ACC2MHZ3_PERAE</name>
<organism evidence="1 2">
    <name type="scientific">Persea americana</name>
    <name type="common">Avocado</name>
    <dbReference type="NCBI Taxonomy" id="3435"/>
    <lineage>
        <taxon>Eukaryota</taxon>
        <taxon>Viridiplantae</taxon>
        <taxon>Streptophyta</taxon>
        <taxon>Embryophyta</taxon>
        <taxon>Tracheophyta</taxon>
        <taxon>Spermatophyta</taxon>
        <taxon>Magnoliopsida</taxon>
        <taxon>Magnoliidae</taxon>
        <taxon>Laurales</taxon>
        <taxon>Lauraceae</taxon>
        <taxon>Persea</taxon>
    </lineage>
</organism>
<evidence type="ECO:0000313" key="1">
    <source>
        <dbReference type="EMBL" id="KAJ8645153.1"/>
    </source>
</evidence>
<protein>
    <submittedName>
        <fullName evidence="1">Uncharacterized protein</fullName>
    </submittedName>
</protein>
<accession>A0ACC2MHZ3</accession>